<organism evidence="1 2">
    <name type="scientific">Phytophthora infestans</name>
    <name type="common">Potato late blight agent</name>
    <name type="synonym">Botrytis infestans</name>
    <dbReference type="NCBI Taxonomy" id="4787"/>
    <lineage>
        <taxon>Eukaryota</taxon>
        <taxon>Sar</taxon>
        <taxon>Stramenopiles</taxon>
        <taxon>Oomycota</taxon>
        <taxon>Peronosporomycetes</taxon>
        <taxon>Peronosporales</taxon>
        <taxon>Peronosporaceae</taxon>
        <taxon>Phytophthora</taxon>
    </lineage>
</organism>
<reference evidence="1" key="1">
    <citation type="submission" date="2020-03" db="EMBL/GenBank/DDBJ databases">
        <title>Hybrid Assembly of Korean Phytophthora infestans isolates.</title>
        <authorList>
            <person name="Prokchorchik M."/>
            <person name="Lee Y."/>
            <person name="Seo J."/>
            <person name="Cho J.-H."/>
            <person name="Park Y.-E."/>
            <person name="Jang D.-C."/>
            <person name="Im J.-S."/>
            <person name="Choi J.-G."/>
            <person name="Park H.-J."/>
            <person name="Lee G.-B."/>
            <person name="Lee Y.-G."/>
            <person name="Hong S.-Y."/>
            <person name="Cho K."/>
            <person name="Sohn K.H."/>
        </authorList>
    </citation>
    <scope>NUCLEOTIDE SEQUENCE</scope>
    <source>
        <strain evidence="1">KR_2_A2</strain>
    </source>
</reference>
<dbReference type="Proteomes" id="UP000704712">
    <property type="component" value="Unassembled WGS sequence"/>
</dbReference>
<name>A0A8S9TPT0_PHYIN</name>
<comment type="caution">
    <text evidence="1">The sequence shown here is derived from an EMBL/GenBank/DDBJ whole genome shotgun (WGS) entry which is preliminary data.</text>
</comment>
<evidence type="ECO:0000313" key="1">
    <source>
        <dbReference type="EMBL" id="KAF4128739.1"/>
    </source>
</evidence>
<protein>
    <submittedName>
        <fullName evidence="1">Uncharacterized protein</fullName>
    </submittedName>
</protein>
<evidence type="ECO:0000313" key="2">
    <source>
        <dbReference type="Proteomes" id="UP000704712"/>
    </source>
</evidence>
<dbReference type="EMBL" id="JAACNO010003074">
    <property type="protein sequence ID" value="KAF4128739.1"/>
    <property type="molecule type" value="Genomic_DNA"/>
</dbReference>
<gene>
    <name evidence="1" type="ORF">GN958_ATG22161</name>
</gene>
<accession>A0A8S9TPT0</accession>
<proteinExistence type="predicted"/>
<sequence>MLSRDLWKTLNTNANKSLWVLAVYDDKQAALEDNELCVQVFTALANVAAHMFVVVELKSNEVSELADEMRLGYNQTDEMKEITELPFLHDLMGLTSAALQSMWNLARTSSLHLTWN</sequence>
<dbReference type="AlphaFoldDB" id="A0A8S9TPT0"/>